<keyword evidence="1" id="KW-0489">Methyltransferase</keyword>
<gene>
    <name evidence="1" type="primary">METTL21D</name>
    <name evidence="1" type="ORF">HDU87_005103</name>
</gene>
<dbReference type="GO" id="GO:0008168">
    <property type="term" value="F:methyltransferase activity"/>
    <property type="evidence" value="ECO:0007669"/>
    <property type="project" value="UniProtKB-KW"/>
</dbReference>
<proteinExistence type="predicted"/>
<dbReference type="InterPro" id="IPR029063">
    <property type="entry name" value="SAM-dependent_MTases_sf"/>
</dbReference>
<dbReference type="EMBL" id="JADGJQ010000004">
    <property type="protein sequence ID" value="KAJ3184256.1"/>
    <property type="molecule type" value="Genomic_DNA"/>
</dbReference>
<name>A0AAD5TSS4_9FUNG</name>
<dbReference type="GO" id="GO:0032259">
    <property type="term" value="P:methylation"/>
    <property type="evidence" value="ECO:0007669"/>
    <property type="project" value="UniProtKB-KW"/>
</dbReference>
<accession>A0AAD5TSS4</accession>
<protein>
    <submittedName>
        <fullName evidence="1">Methyltransferase-like protein 21D</fullName>
    </submittedName>
</protein>
<comment type="caution">
    <text evidence="1">The sequence shown here is derived from an EMBL/GenBank/DDBJ whole genome shotgun (WGS) entry which is preliminary data.</text>
</comment>
<keyword evidence="1" id="KW-0808">Transferase</keyword>
<dbReference type="PANTHER" id="PTHR14614:SF109">
    <property type="entry name" value="RIBOSOMAL LYSINE N-METHYLTRANSFERASE 5"/>
    <property type="match status" value="1"/>
</dbReference>
<dbReference type="Gene3D" id="3.40.50.150">
    <property type="entry name" value="Vaccinia Virus protein VP39"/>
    <property type="match status" value="1"/>
</dbReference>
<dbReference type="Pfam" id="PF10294">
    <property type="entry name" value="Methyltransf_16"/>
    <property type="match status" value="1"/>
</dbReference>
<evidence type="ECO:0000313" key="2">
    <source>
        <dbReference type="Proteomes" id="UP001212152"/>
    </source>
</evidence>
<dbReference type="PANTHER" id="PTHR14614">
    <property type="entry name" value="HEPATOCELLULAR CARCINOMA-ASSOCIATED ANTIGEN"/>
    <property type="match status" value="1"/>
</dbReference>
<keyword evidence="2" id="KW-1185">Reference proteome</keyword>
<dbReference type="AlphaFoldDB" id="A0AAD5TSS4"/>
<reference evidence="1" key="1">
    <citation type="submission" date="2020-05" db="EMBL/GenBank/DDBJ databases">
        <title>Phylogenomic resolution of chytrid fungi.</title>
        <authorList>
            <person name="Stajich J.E."/>
            <person name="Amses K."/>
            <person name="Simmons R."/>
            <person name="Seto K."/>
            <person name="Myers J."/>
            <person name="Bonds A."/>
            <person name="Quandt C.A."/>
            <person name="Barry K."/>
            <person name="Liu P."/>
            <person name="Grigoriev I."/>
            <person name="Longcore J.E."/>
            <person name="James T.Y."/>
        </authorList>
    </citation>
    <scope>NUCLEOTIDE SEQUENCE</scope>
    <source>
        <strain evidence="1">JEL0379</strain>
    </source>
</reference>
<evidence type="ECO:0000313" key="1">
    <source>
        <dbReference type="EMBL" id="KAJ3184256.1"/>
    </source>
</evidence>
<organism evidence="1 2">
    <name type="scientific">Geranomyces variabilis</name>
    <dbReference type="NCBI Taxonomy" id="109894"/>
    <lineage>
        <taxon>Eukaryota</taxon>
        <taxon>Fungi</taxon>
        <taxon>Fungi incertae sedis</taxon>
        <taxon>Chytridiomycota</taxon>
        <taxon>Chytridiomycota incertae sedis</taxon>
        <taxon>Chytridiomycetes</taxon>
        <taxon>Spizellomycetales</taxon>
        <taxon>Powellomycetaceae</taxon>
        <taxon>Geranomyces</taxon>
    </lineage>
</organism>
<dbReference type="InterPro" id="IPR019410">
    <property type="entry name" value="Methyltransf_16"/>
</dbReference>
<dbReference type="Proteomes" id="UP001212152">
    <property type="component" value="Unassembled WGS sequence"/>
</dbReference>
<dbReference type="SUPFAM" id="SSF53335">
    <property type="entry name" value="S-adenosyl-L-methionine-dependent methyltransferases"/>
    <property type="match status" value="1"/>
</dbReference>
<sequence>MTVTVCDSTVSTVPYEYDIQTSRGPTTVVLKTDPTGKFGAGQGATVWDSALCLAKYIEKRAKREPHILHGARVIEIGSGTGLVGLVFAALGGGSSESVTLTDTPNALRLLRRNVDHMAKVLKDQGLALPALSSAALTWGSENDATALRSSDPQPPTHVLVSDCLYVPSLYSALLGTLDAVCGPETTVWIAYEKRDFPAEMEFWKSFGERFRFSNIPEAEQDEMYRSEDIFLFEARRRSSPKHNGENSR</sequence>